<dbReference type="PANTHER" id="PTHR21248:SF23">
    <property type="entry name" value="CARDIOLIPIN SYNTHASE B"/>
    <property type="match status" value="1"/>
</dbReference>
<dbReference type="GO" id="GO:0032049">
    <property type="term" value="P:cardiolipin biosynthetic process"/>
    <property type="evidence" value="ECO:0007669"/>
    <property type="project" value="UniProtKB-ARBA"/>
</dbReference>
<dbReference type="CDD" id="cd09110">
    <property type="entry name" value="PLDc_CLS_1"/>
    <property type="match status" value="1"/>
</dbReference>
<dbReference type="GO" id="GO:0016020">
    <property type="term" value="C:membrane"/>
    <property type="evidence" value="ECO:0007669"/>
    <property type="project" value="TreeGrafter"/>
</dbReference>
<proteinExistence type="predicted"/>
<dbReference type="GO" id="GO:0008808">
    <property type="term" value="F:cardiolipin synthase activity"/>
    <property type="evidence" value="ECO:0007669"/>
    <property type="project" value="TreeGrafter"/>
</dbReference>
<evidence type="ECO:0000313" key="2">
    <source>
        <dbReference type="EMBL" id="WEK38200.1"/>
    </source>
</evidence>
<dbReference type="PANTHER" id="PTHR21248">
    <property type="entry name" value="CARDIOLIPIN SYNTHASE"/>
    <property type="match status" value="1"/>
</dbReference>
<dbReference type="SMART" id="SM00155">
    <property type="entry name" value="PLDc"/>
    <property type="match status" value="2"/>
</dbReference>
<dbReference type="AlphaFoldDB" id="A0AAJ5WWT7"/>
<gene>
    <name evidence="2" type="ORF">P0Y53_11900</name>
</gene>
<dbReference type="SUPFAM" id="SSF56024">
    <property type="entry name" value="Phospholipase D/nuclease"/>
    <property type="match status" value="2"/>
</dbReference>
<reference evidence="2" key="1">
    <citation type="submission" date="2023-03" db="EMBL/GenBank/DDBJ databases">
        <title>Andean soil-derived lignocellulolytic bacterial consortium as a source of novel taxa and putative plastic-active enzymes.</title>
        <authorList>
            <person name="Diaz-Garcia L."/>
            <person name="Chuvochina M."/>
            <person name="Feuerriegel G."/>
            <person name="Bunk B."/>
            <person name="Sproer C."/>
            <person name="Streit W.R."/>
            <person name="Rodriguez L.M."/>
            <person name="Overmann J."/>
            <person name="Jimenez D.J."/>
        </authorList>
    </citation>
    <scope>NUCLEOTIDE SEQUENCE</scope>
    <source>
        <strain evidence="2">MAG 7</strain>
    </source>
</reference>
<dbReference type="Gene3D" id="3.30.870.10">
    <property type="entry name" value="Endonuclease Chain A"/>
    <property type="match status" value="2"/>
</dbReference>
<protein>
    <submittedName>
        <fullName evidence="2">Phospholipase D-like domain-containing protein</fullName>
    </submittedName>
</protein>
<accession>A0AAJ5WWT7</accession>
<evidence type="ECO:0000259" key="1">
    <source>
        <dbReference type="PROSITE" id="PS50035"/>
    </source>
</evidence>
<name>A0AAJ5WWT7_9BACT</name>
<dbReference type="EMBL" id="CP119311">
    <property type="protein sequence ID" value="WEK38200.1"/>
    <property type="molecule type" value="Genomic_DNA"/>
</dbReference>
<sequence length="401" mass="46586">MLRRSSRSTNKYTRYNNVQLVHGGREYFDKLLELISNARHTLHLQVYIFEADDTGRQVAEALQDAARRGVAVYLLTDGYASQGLPADLIRQLRAAGVHFRFFEPLLRSSRYYFGRRLHHKVLAIDGCCCLVGGINISNKYNEGYGQPAWLDWALYAEGEVASQVMTVCLEFWTRSPKKRRRLLARMPRPDPLPATRCHCRIRRNDWVHRRNQVTKSYLELLRNARSELFLVSSYFLPGRLLRRQLLAAAARGVQVNLLLAGVSDVMLAKHAERYIYRKILRQGIRIFEYRSAILHGKMGVYDNAWATIGSYNLNNISAFASLELNIDVMDENFAGQLQQELKTIIRTDCVPITEEGYRTNYGFWTRCWQRICYELVRFLFFIFTFYFRQQSARAGNPPKQG</sequence>
<dbReference type="InterPro" id="IPR001736">
    <property type="entry name" value="PLipase_D/transphosphatidylase"/>
</dbReference>
<feature type="domain" description="PLD phosphodiesterase" evidence="1">
    <location>
        <begin position="290"/>
        <end position="317"/>
    </location>
</feature>
<feature type="domain" description="PLD phosphodiesterase" evidence="1">
    <location>
        <begin position="113"/>
        <end position="140"/>
    </location>
</feature>
<dbReference type="Pfam" id="PF13091">
    <property type="entry name" value="PLDc_2"/>
    <property type="match status" value="2"/>
</dbReference>
<organism evidence="2 3">
    <name type="scientific">Candidatus Pseudobacter hemicellulosilyticus</name>
    <dbReference type="NCBI Taxonomy" id="3121375"/>
    <lineage>
        <taxon>Bacteria</taxon>
        <taxon>Pseudomonadati</taxon>
        <taxon>Bacteroidota</taxon>
        <taxon>Chitinophagia</taxon>
        <taxon>Chitinophagales</taxon>
        <taxon>Chitinophagaceae</taxon>
        <taxon>Pseudobacter</taxon>
    </lineage>
</organism>
<dbReference type="PROSITE" id="PS50035">
    <property type="entry name" value="PLD"/>
    <property type="match status" value="2"/>
</dbReference>
<evidence type="ECO:0000313" key="3">
    <source>
        <dbReference type="Proteomes" id="UP001220610"/>
    </source>
</evidence>
<dbReference type="Proteomes" id="UP001220610">
    <property type="component" value="Chromosome"/>
</dbReference>
<dbReference type="InterPro" id="IPR025202">
    <property type="entry name" value="PLD-like_dom"/>
</dbReference>